<evidence type="ECO:0000313" key="2">
    <source>
        <dbReference type="Proteomes" id="UP001358586"/>
    </source>
</evidence>
<comment type="caution">
    <text evidence="1">The sequence shown here is derived from an EMBL/GenBank/DDBJ whole genome shotgun (WGS) entry which is preliminary data.</text>
</comment>
<dbReference type="EMBL" id="JARKNE010000011">
    <property type="protein sequence ID" value="KAK5785385.1"/>
    <property type="molecule type" value="Genomic_DNA"/>
</dbReference>
<evidence type="ECO:0008006" key="3">
    <source>
        <dbReference type="Google" id="ProtNLM"/>
    </source>
</evidence>
<organism evidence="1 2">
    <name type="scientific">Gossypium arboreum</name>
    <name type="common">Tree cotton</name>
    <name type="synonym">Gossypium nanking</name>
    <dbReference type="NCBI Taxonomy" id="29729"/>
    <lineage>
        <taxon>Eukaryota</taxon>
        <taxon>Viridiplantae</taxon>
        <taxon>Streptophyta</taxon>
        <taxon>Embryophyta</taxon>
        <taxon>Tracheophyta</taxon>
        <taxon>Spermatophyta</taxon>
        <taxon>Magnoliopsida</taxon>
        <taxon>eudicotyledons</taxon>
        <taxon>Gunneridae</taxon>
        <taxon>Pentapetalae</taxon>
        <taxon>rosids</taxon>
        <taxon>malvids</taxon>
        <taxon>Malvales</taxon>
        <taxon>Malvaceae</taxon>
        <taxon>Malvoideae</taxon>
        <taxon>Gossypium</taxon>
    </lineage>
</organism>
<protein>
    <recommendedName>
        <fullName evidence="3">Reverse transcriptase</fullName>
    </recommendedName>
</protein>
<proteinExistence type="predicted"/>
<sequence length="185" mass="21444">MIHDNILVAHELVHYLQSTKNGPNKGFVIKLDMSKAYDQVEWQFIEEVLSAKYFPDGDVFSYKKCDKPSSTWSSIAKAIDVLKDRFIWPVGKGNKIDLRRDHWGVEGITGELVCRSPFKNNERKLKDLWDHGNRQWKRERVIEIYGDNLGDCICNFPIPHNGIKDTRTWIQNCTASIRPNQLILG</sequence>
<keyword evidence="2" id="KW-1185">Reference proteome</keyword>
<dbReference type="Proteomes" id="UP001358586">
    <property type="component" value="Chromosome 11"/>
</dbReference>
<reference evidence="1 2" key="1">
    <citation type="submission" date="2023-03" db="EMBL/GenBank/DDBJ databases">
        <title>WGS of Gossypium arboreum.</title>
        <authorList>
            <person name="Yu D."/>
        </authorList>
    </citation>
    <scope>NUCLEOTIDE SEQUENCE [LARGE SCALE GENOMIC DNA]</scope>
    <source>
        <tissue evidence="1">Leaf</tissue>
    </source>
</reference>
<gene>
    <name evidence="1" type="ORF">PVK06_039967</name>
</gene>
<accession>A0ABR0N6C3</accession>
<name>A0ABR0N6C3_GOSAR</name>
<evidence type="ECO:0000313" key="1">
    <source>
        <dbReference type="EMBL" id="KAK5785385.1"/>
    </source>
</evidence>